<dbReference type="InterPro" id="IPR003200">
    <property type="entry name" value="Nict_dMeBzImd_PRibTrfase"/>
</dbReference>
<dbReference type="Pfam" id="PF02277">
    <property type="entry name" value="DBI_PRT"/>
    <property type="match status" value="2"/>
</dbReference>
<dbReference type="GO" id="GO:0008939">
    <property type="term" value="F:nicotinate-nucleotide-dimethylbenzimidazole phosphoribosyltransferase activity"/>
    <property type="evidence" value="ECO:0007669"/>
    <property type="project" value="UniProtKB-EC"/>
</dbReference>
<accession>A0AAP4BWQ1</accession>
<organism evidence="1 2">
    <name type="scientific">Corynebacterium propinquum</name>
    <dbReference type="NCBI Taxonomy" id="43769"/>
    <lineage>
        <taxon>Bacteria</taxon>
        <taxon>Bacillati</taxon>
        <taxon>Actinomycetota</taxon>
        <taxon>Actinomycetes</taxon>
        <taxon>Mycobacteriales</taxon>
        <taxon>Corynebacteriaceae</taxon>
        <taxon>Corynebacterium</taxon>
    </lineage>
</organism>
<dbReference type="SUPFAM" id="SSF52733">
    <property type="entry name" value="Nicotinate mononucleotide:5,6-dimethylbenzimidazole phosphoribosyltransferase (CobT)"/>
    <property type="match status" value="1"/>
</dbReference>
<proteinExistence type="predicted"/>
<keyword evidence="1" id="KW-0328">Glycosyltransferase</keyword>
<dbReference type="AlphaFoldDB" id="A0AAP4BWQ1"/>
<gene>
    <name evidence="1" type="ORF">QPX54_11655</name>
</gene>
<name>A0AAP4BWQ1_9CORY</name>
<sequence>MVSDAEFARPAEVDAQAATAVIAAMSSTERGRSFGRLTDAAAFMAACQGKVPAEPLRQPRVVIFYAHDDASANSAKDIAAGSAPVATLARTHGAGVRVEEIPAGESALQFGSAIADSEIDAGADLLIPGELGEGFSTEAAALFGALTKTEPVALASLETSLTTQQWQCDVTAIRDLMFRCRTAHAAPLELLTKSGSPAAQALVGFVLQAAARRTPVLVDGCLATVCGLVAEKIAPGTRAWLYSSQLSPEPAHIQAVQKLELTPLLAFDLTTGQGTGGVLALSALNAAIELVSDEVYAITEAINAQNDDT</sequence>
<dbReference type="InterPro" id="IPR036087">
    <property type="entry name" value="Nict_dMeBzImd_PRibTrfase_sf"/>
</dbReference>
<evidence type="ECO:0000313" key="2">
    <source>
        <dbReference type="Proteomes" id="UP001226160"/>
    </source>
</evidence>
<dbReference type="Gene3D" id="3.40.50.10210">
    <property type="match status" value="1"/>
</dbReference>
<comment type="caution">
    <text evidence="1">The sequence shown here is derived from an EMBL/GenBank/DDBJ whole genome shotgun (WGS) entry which is preliminary data.</text>
</comment>
<dbReference type="GeneID" id="64187619"/>
<dbReference type="EC" id="2.4.2.21" evidence="1"/>
<dbReference type="PANTHER" id="PTHR43463">
    <property type="entry name" value="NICOTINATE-NUCLEOTIDE--DIMETHYLBENZIMIDAZOLE PHOSPHORIBOSYLTRANSFERASE"/>
    <property type="match status" value="1"/>
</dbReference>
<keyword evidence="1" id="KW-0808">Transferase</keyword>
<evidence type="ECO:0000313" key="1">
    <source>
        <dbReference type="EMBL" id="MDK4327153.1"/>
    </source>
</evidence>
<protein>
    <submittedName>
        <fullName evidence="1">Nicotinate-nucleotide--dimethylbenzimidazole phosphoribosyltransferase</fullName>
        <ecNumber evidence="1">2.4.2.21</ecNumber>
    </submittedName>
</protein>
<dbReference type="EMBL" id="JASNVP010000022">
    <property type="protein sequence ID" value="MDK4327153.1"/>
    <property type="molecule type" value="Genomic_DNA"/>
</dbReference>
<dbReference type="RefSeq" id="WP_018120468.1">
    <property type="nucleotide sequence ID" value="NZ_CBCRTU010000001.1"/>
</dbReference>
<dbReference type="PANTHER" id="PTHR43463:SF1">
    <property type="entry name" value="NICOTINATE-NUCLEOTIDE--DIMETHYLBENZIMIDAZOLE PHOSPHORIBOSYLTRANSFERASE"/>
    <property type="match status" value="1"/>
</dbReference>
<dbReference type="Proteomes" id="UP001226160">
    <property type="component" value="Unassembled WGS sequence"/>
</dbReference>
<reference evidence="1" key="1">
    <citation type="submission" date="2023-05" db="EMBL/GenBank/DDBJ databases">
        <title>Metabolic capabilities are highly conserved among human nasal-associated Corynebacterium species in pangenomic analyses.</title>
        <authorList>
            <person name="Tran T.H."/>
            <person name="Roberts A.Q."/>
            <person name="Escapa I.F."/>
            <person name="Gao W."/>
            <person name="Conlan S."/>
            <person name="Kong H."/>
            <person name="Segre J.A."/>
            <person name="Kelly M.S."/>
            <person name="Lemon K.P."/>
        </authorList>
    </citation>
    <scope>NUCLEOTIDE SEQUENCE</scope>
    <source>
        <strain evidence="1">KPL2654</strain>
    </source>
</reference>